<sequence>MAQSVPPGDIATQPNAKIVINSSAIRIGYGIKTTNMKRLGFDPPCGVLDPNEAVLLAVSCVAFAYGQEDTNNDRITIEWTNTADGAAKQFRREWFQRDVMVRRKNLPIEYNQHSTHGINTVFRATRLTMTSEVPHDSALVEAATAKELLC</sequence>
<dbReference type="GO" id="GO:0005856">
    <property type="term" value="C:cytoskeleton"/>
    <property type="evidence" value="ECO:0007669"/>
    <property type="project" value="UniProtKB-SubCell"/>
</dbReference>
<evidence type="ECO:0000256" key="4">
    <source>
        <dbReference type="ARBA" id="ARBA00023273"/>
    </source>
</evidence>
<dbReference type="InterPro" id="IPR013783">
    <property type="entry name" value="Ig-like_fold"/>
</dbReference>
<evidence type="ECO:0000256" key="5">
    <source>
        <dbReference type="ARBA" id="ARBA00037744"/>
    </source>
</evidence>
<proteinExistence type="predicted"/>
<organism evidence="9 10">
    <name type="scientific">Caenorhabditis japonica</name>
    <dbReference type="NCBI Taxonomy" id="281687"/>
    <lineage>
        <taxon>Eukaryota</taxon>
        <taxon>Metazoa</taxon>
        <taxon>Ecdysozoa</taxon>
        <taxon>Nematoda</taxon>
        <taxon>Chromadorea</taxon>
        <taxon>Rhabditida</taxon>
        <taxon>Rhabditina</taxon>
        <taxon>Rhabditomorpha</taxon>
        <taxon>Rhabditoidea</taxon>
        <taxon>Rhabditidae</taxon>
        <taxon>Peloderinae</taxon>
        <taxon>Caenorhabditis</taxon>
    </lineage>
</organism>
<keyword evidence="3 7" id="KW-0206">Cytoskeleton</keyword>
<evidence type="ECO:0000313" key="10">
    <source>
        <dbReference type="Proteomes" id="UP000005237"/>
    </source>
</evidence>
<dbReference type="PROSITE" id="PS50202">
    <property type="entry name" value="MSP"/>
    <property type="match status" value="1"/>
</dbReference>
<dbReference type="InterPro" id="IPR008962">
    <property type="entry name" value="PapD-like_sf"/>
</dbReference>
<dbReference type="InterPro" id="IPR000535">
    <property type="entry name" value="MSP_dom"/>
</dbReference>
<evidence type="ECO:0000256" key="7">
    <source>
        <dbReference type="RuleBase" id="RU003425"/>
    </source>
</evidence>
<comment type="subcellular location">
    <subcellularLocation>
        <location evidence="6">Cell projection</location>
        <location evidence="6">Pseudopodium</location>
    </subcellularLocation>
    <subcellularLocation>
        <location evidence="1">Cytoplasm</location>
        <location evidence="1">Cytoskeleton</location>
    </subcellularLocation>
</comment>
<evidence type="ECO:0000313" key="9">
    <source>
        <dbReference type="EnsemblMetazoa" id="CJA35288a.1"/>
    </source>
</evidence>
<evidence type="ECO:0000256" key="6">
    <source>
        <dbReference type="ARBA" id="ARBA00037818"/>
    </source>
</evidence>
<protein>
    <recommendedName>
        <fullName evidence="7">Major sperm protein</fullName>
    </recommendedName>
</protein>
<dbReference type="AlphaFoldDB" id="A0A8R1EFJ5"/>
<name>A0A8R1EFJ5_CAEJA</name>
<dbReference type="Gene3D" id="2.60.40.10">
    <property type="entry name" value="Immunoglobulins"/>
    <property type="match status" value="1"/>
</dbReference>
<dbReference type="PANTHER" id="PTHR22920">
    <property type="entry name" value="MAJOR SPERM PROTEIN"/>
    <property type="match status" value="1"/>
</dbReference>
<keyword evidence="4" id="KW-0966">Cell projection</keyword>
<feature type="domain" description="MSP" evidence="8">
    <location>
        <begin position="1"/>
        <end position="111"/>
    </location>
</feature>
<evidence type="ECO:0000259" key="8">
    <source>
        <dbReference type="PROSITE" id="PS50202"/>
    </source>
</evidence>
<dbReference type="PANTHER" id="PTHR22920:SF7">
    <property type="entry name" value="MSP DOMAIN-CONTAINING PROTEIN-RELATED"/>
    <property type="match status" value="1"/>
</dbReference>
<dbReference type="InterPro" id="IPR051155">
    <property type="entry name" value="Nematode_MSP"/>
</dbReference>
<reference evidence="10" key="1">
    <citation type="submission" date="2010-08" db="EMBL/GenBank/DDBJ databases">
        <authorList>
            <consortium name="Caenorhabditis japonica Sequencing Consortium"/>
            <person name="Wilson R.K."/>
        </authorList>
    </citation>
    <scope>NUCLEOTIDE SEQUENCE [LARGE SCALE GENOMIC DNA]</scope>
    <source>
        <strain evidence="10">DF5081</strain>
    </source>
</reference>
<keyword evidence="10" id="KW-1185">Reference proteome</keyword>
<evidence type="ECO:0000256" key="1">
    <source>
        <dbReference type="ARBA" id="ARBA00004245"/>
    </source>
</evidence>
<evidence type="ECO:0000256" key="3">
    <source>
        <dbReference type="ARBA" id="ARBA00023212"/>
    </source>
</evidence>
<reference evidence="9" key="2">
    <citation type="submission" date="2022-06" db="UniProtKB">
        <authorList>
            <consortium name="EnsemblMetazoa"/>
        </authorList>
    </citation>
    <scope>IDENTIFICATION</scope>
    <source>
        <strain evidence="9">DF5081</strain>
    </source>
</reference>
<keyword evidence="2" id="KW-0963">Cytoplasm</keyword>
<dbReference type="SUPFAM" id="SSF49354">
    <property type="entry name" value="PapD-like"/>
    <property type="match status" value="1"/>
</dbReference>
<dbReference type="EnsemblMetazoa" id="CJA35288a.1">
    <property type="protein sequence ID" value="CJA35288a.1"/>
    <property type="gene ID" value="WBGene00211135"/>
</dbReference>
<comment type="function">
    <text evidence="5 7">Central component in molecular interactions underlying sperm crawling. Forms an extensive filament system that extends from sperm villipoda, along the leading edge of the pseudopod.</text>
</comment>
<accession>A0A8R1EFJ5</accession>
<dbReference type="Pfam" id="PF00635">
    <property type="entry name" value="Motile_Sperm"/>
    <property type="match status" value="1"/>
</dbReference>
<evidence type="ECO:0000256" key="2">
    <source>
        <dbReference type="ARBA" id="ARBA00022490"/>
    </source>
</evidence>
<dbReference type="Proteomes" id="UP000005237">
    <property type="component" value="Unassembled WGS sequence"/>
</dbReference>
<dbReference type="GO" id="GO:0031143">
    <property type="term" value="C:pseudopodium"/>
    <property type="evidence" value="ECO:0007669"/>
    <property type="project" value="UniProtKB-SubCell"/>
</dbReference>